<feature type="domain" description="Beta-lactamase-related" evidence="2">
    <location>
        <begin position="39"/>
        <end position="358"/>
    </location>
</feature>
<protein>
    <submittedName>
        <fullName evidence="3">Beta-lactamase</fullName>
    </submittedName>
</protein>
<dbReference type="InterPro" id="IPR050491">
    <property type="entry name" value="AmpC-like"/>
</dbReference>
<dbReference type="EMBL" id="JQEC01000075">
    <property type="protein sequence ID" value="KGJ86470.1"/>
    <property type="molecule type" value="Genomic_DNA"/>
</dbReference>
<name>A0A099K852_COLPS</name>
<dbReference type="Proteomes" id="UP000029868">
    <property type="component" value="Unassembled WGS sequence"/>
</dbReference>
<dbReference type="Gene3D" id="3.40.710.10">
    <property type="entry name" value="DD-peptidase/beta-lactamase superfamily"/>
    <property type="match status" value="1"/>
</dbReference>
<feature type="signal peptide" evidence="1">
    <location>
        <begin position="1"/>
        <end position="21"/>
    </location>
</feature>
<dbReference type="InterPro" id="IPR001466">
    <property type="entry name" value="Beta-lactam-related"/>
</dbReference>
<proteinExistence type="predicted"/>
<dbReference type="InterPro" id="IPR012338">
    <property type="entry name" value="Beta-lactam/transpept-like"/>
</dbReference>
<gene>
    <name evidence="3" type="ORF">GAB14E_0743</name>
</gene>
<evidence type="ECO:0000256" key="1">
    <source>
        <dbReference type="SAM" id="SignalP"/>
    </source>
</evidence>
<dbReference type="PANTHER" id="PTHR46825">
    <property type="entry name" value="D-ALANYL-D-ALANINE-CARBOXYPEPTIDASE/ENDOPEPTIDASE AMPH"/>
    <property type="match status" value="1"/>
</dbReference>
<dbReference type="SUPFAM" id="SSF56601">
    <property type="entry name" value="beta-lactamase/transpeptidase-like"/>
    <property type="match status" value="1"/>
</dbReference>
<keyword evidence="1" id="KW-0732">Signal</keyword>
<dbReference type="AlphaFoldDB" id="A0A099K852"/>
<dbReference type="Pfam" id="PF00144">
    <property type="entry name" value="Beta-lactamase"/>
    <property type="match status" value="1"/>
</dbReference>
<dbReference type="PATRIC" id="fig|28229.3.peg.4688"/>
<feature type="chain" id="PRO_5001956858" evidence="1">
    <location>
        <begin position="22"/>
        <end position="460"/>
    </location>
</feature>
<accession>A0A099K852</accession>
<dbReference type="RefSeq" id="WP_033084609.1">
    <property type="nucleotide sequence ID" value="NZ_JQEC01000075.1"/>
</dbReference>
<organism evidence="3 4">
    <name type="scientific">Colwellia psychrerythraea</name>
    <name type="common">Vibrio psychroerythus</name>
    <dbReference type="NCBI Taxonomy" id="28229"/>
    <lineage>
        <taxon>Bacteria</taxon>
        <taxon>Pseudomonadati</taxon>
        <taxon>Pseudomonadota</taxon>
        <taxon>Gammaproteobacteria</taxon>
        <taxon>Alteromonadales</taxon>
        <taxon>Colwelliaceae</taxon>
        <taxon>Colwellia</taxon>
    </lineage>
</organism>
<reference evidence="3 4" key="1">
    <citation type="submission" date="2014-08" db="EMBL/GenBank/DDBJ databases">
        <title>Genomic and Phenotypic Diversity of Colwellia psychrerythraea strains from Disparate Marine Basins.</title>
        <authorList>
            <person name="Techtmann S.M."/>
            <person name="Stelling S.C."/>
            <person name="Utturkar S.M."/>
            <person name="Alshibli N."/>
            <person name="Harris A."/>
            <person name="Brown S.D."/>
            <person name="Hazen T.C."/>
        </authorList>
    </citation>
    <scope>NUCLEOTIDE SEQUENCE [LARGE SCALE GENOMIC DNA]</scope>
    <source>
        <strain evidence="3 4">GAB14E</strain>
    </source>
</reference>
<dbReference type="OrthoDB" id="9794842at2"/>
<evidence type="ECO:0000313" key="4">
    <source>
        <dbReference type="Proteomes" id="UP000029868"/>
    </source>
</evidence>
<evidence type="ECO:0000259" key="2">
    <source>
        <dbReference type="Pfam" id="PF00144"/>
    </source>
</evidence>
<comment type="caution">
    <text evidence="3">The sequence shown here is derived from an EMBL/GenBank/DDBJ whole genome shotgun (WGS) entry which is preliminary data.</text>
</comment>
<dbReference type="PANTHER" id="PTHR46825:SF9">
    <property type="entry name" value="BETA-LACTAMASE-RELATED DOMAIN-CONTAINING PROTEIN"/>
    <property type="match status" value="1"/>
</dbReference>
<evidence type="ECO:0000313" key="3">
    <source>
        <dbReference type="EMBL" id="KGJ86470.1"/>
    </source>
</evidence>
<sequence length="460" mass="50456">MKKIITICTALLLSSAINVSAAPVTQQEITATKKSYDNVLATFVDEKGPGAAAIVSQHGKVLYKGALGLANIELQVPLTTDSIFRLGSITKQFTAAAIMMLAEQGKLSVNDDIHKYVPDFPTEGQVVTIANLLSHTSGIANYTEVEHIWKNLIPTETSLDEMLTEFAKQPMPLKTGEAMRYSNTGYVLLGKIIEVASKKNYADFIEQDIFAKLGMKNSHFGGTQLIGNRASGYSRTEQGVVNADPINMMWPHAAGSLLSTVDDLDIWFTALRDGTLISKASYKKMITPFKLNDKSTSDYGYGLGMFDVNKYTAIGHGGGIHGFVTHAFYIPEEDLYVAVLNNSDSDGAPRDIALLLAAKALNIKVPEFKAITLSDKKIKTMMGSYQVNDESQRTLSFENGEVYSKRDDGRKWVIKPMSDNSFYYEGSLSYFSIEINEQGKQVMNFYSGLSNDASPAVKTE</sequence>